<dbReference type="GO" id="GO:0009062">
    <property type="term" value="P:fatty acid catabolic process"/>
    <property type="evidence" value="ECO:0007669"/>
    <property type="project" value="TreeGrafter"/>
</dbReference>
<evidence type="ECO:0000313" key="3">
    <source>
        <dbReference type="EnsemblMetazoa" id="SMAR007431-PA"/>
    </source>
</evidence>
<reference evidence="3" key="2">
    <citation type="submission" date="2015-02" db="UniProtKB">
        <authorList>
            <consortium name="EnsemblMetazoa"/>
        </authorList>
    </citation>
    <scope>IDENTIFICATION</scope>
</reference>
<feature type="domain" description="Amidase" evidence="2">
    <location>
        <begin position="158"/>
        <end position="204"/>
    </location>
</feature>
<keyword evidence="1" id="KW-1133">Transmembrane helix</keyword>
<accession>T1J1L2</accession>
<keyword evidence="1" id="KW-0812">Transmembrane</keyword>
<dbReference type="GO" id="GO:0017064">
    <property type="term" value="F:fatty acid amide hydrolase activity"/>
    <property type="evidence" value="ECO:0007669"/>
    <property type="project" value="TreeGrafter"/>
</dbReference>
<dbReference type="InterPro" id="IPR036928">
    <property type="entry name" value="AS_sf"/>
</dbReference>
<dbReference type="Gene3D" id="3.90.1300.10">
    <property type="entry name" value="Amidase signature (AS) domain"/>
    <property type="match status" value="1"/>
</dbReference>
<evidence type="ECO:0000256" key="1">
    <source>
        <dbReference type="SAM" id="Phobius"/>
    </source>
</evidence>
<reference evidence="4" key="1">
    <citation type="submission" date="2011-05" db="EMBL/GenBank/DDBJ databases">
        <authorList>
            <person name="Richards S.R."/>
            <person name="Qu J."/>
            <person name="Jiang H."/>
            <person name="Jhangiani S.N."/>
            <person name="Agravi P."/>
            <person name="Goodspeed R."/>
            <person name="Gross S."/>
            <person name="Mandapat C."/>
            <person name="Jackson L."/>
            <person name="Mathew T."/>
            <person name="Pu L."/>
            <person name="Thornton R."/>
            <person name="Saada N."/>
            <person name="Wilczek-Boney K.B."/>
            <person name="Lee S."/>
            <person name="Kovar C."/>
            <person name="Wu Y."/>
            <person name="Scherer S.E."/>
            <person name="Worley K.C."/>
            <person name="Muzny D.M."/>
            <person name="Gibbs R."/>
        </authorList>
    </citation>
    <scope>NUCLEOTIDE SEQUENCE</scope>
    <source>
        <strain evidence="4">Brora</strain>
    </source>
</reference>
<dbReference type="Proteomes" id="UP000014500">
    <property type="component" value="Unassembled WGS sequence"/>
</dbReference>
<keyword evidence="1" id="KW-0472">Membrane</keyword>
<dbReference type="EMBL" id="JH431789">
    <property type="status" value="NOT_ANNOTATED_CDS"/>
    <property type="molecule type" value="Genomic_DNA"/>
</dbReference>
<name>T1J1L2_STRMM</name>
<evidence type="ECO:0000313" key="4">
    <source>
        <dbReference type="Proteomes" id="UP000014500"/>
    </source>
</evidence>
<dbReference type="PANTHER" id="PTHR45847">
    <property type="entry name" value="FATTY ACID AMIDE HYDROLASE"/>
    <property type="match status" value="1"/>
</dbReference>
<dbReference type="EnsemblMetazoa" id="SMAR007431-RA">
    <property type="protein sequence ID" value="SMAR007431-PA"/>
    <property type="gene ID" value="SMAR007431"/>
</dbReference>
<dbReference type="AlphaFoldDB" id="T1J1L2"/>
<sequence length="209" mass="23867">MNGKNSDELGQANFILQVGWIQIFSAISICYALHFVTKYARCKLRERDMKRKILRKKTGVHSAKRRLKTSLTDDEVIITSIGGGHCLTREVRKKKDVIIRKSVHQLLTELRDGTLTAVVVLHAYQLKLLLNDIRDTAIFQIAKSLIIDVIFVIPQALEEDEKFNCVTEFIEEAEKWAESLDKSLLPKGPLHGLPISLKDNIYVKFSEHL</sequence>
<keyword evidence="4" id="KW-1185">Reference proteome</keyword>
<dbReference type="PANTHER" id="PTHR45847:SF6">
    <property type="entry name" value="FATTY ACID AMIDE HYDROLASE"/>
    <property type="match status" value="1"/>
</dbReference>
<dbReference type="PhylomeDB" id="T1J1L2"/>
<proteinExistence type="predicted"/>
<dbReference type="GO" id="GO:0004040">
    <property type="term" value="F:amidase activity"/>
    <property type="evidence" value="ECO:0007669"/>
    <property type="project" value="TreeGrafter"/>
</dbReference>
<dbReference type="InterPro" id="IPR052096">
    <property type="entry name" value="Endocannabinoid_amidase"/>
</dbReference>
<dbReference type="STRING" id="126957.T1J1L2"/>
<feature type="transmembrane region" description="Helical" evidence="1">
    <location>
        <begin position="20"/>
        <end position="40"/>
    </location>
</feature>
<dbReference type="HOGENOM" id="CLU_1316896_0_0_1"/>
<organism evidence="3 4">
    <name type="scientific">Strigamia maritima</name>
    <name type="common">European centipede</name>
    <name type="synonym">Geophilus maritimus</name>
    <dbReference type="NCBI Taxonomy" id="126957"/>
    <lineage>
        <taxon>Eukaryota</taxon>
        <taxon>Metazoa</taxon>
        <taxon>Ecdysozoa</taxon>
        <taxon>Arthropoda</taxon>
        <taxon>Myriapoda</taxon>
        <taxon>Chilopoda</taxon>
        <taxon>Pleurostigmophora</taxon>
        <taxon>Geophilomorpha</taxon>
        <taxon>Linotaeniidae</taxon>
        <taxon>Strigamia</taxon>
    </lineage>
</organism>
<dbReference type="InterPro" id="IPR023631">
    <property type="entry name" value="Amidase_dom"/>
</dbReference>
<protein>
    <recommendedName>
        <fullName evidence="2">Amidase domain-containing protein</fullName>
    </recommendedName>
</protein>
<evidence type="ECO:0000259" key="2">
    <source>
        <dbReference type="Pfam" id="PF01425"/>
    </source>
</evidence>
<dbReference type="SUPFAM" id="SSF75304">
    <property type="entry name" value="Amidase signature (AS) enzymes"/>
    <property type="match status" value="1"/>
</dbReference>
<dbReference type="Pfam" id="PF01425">
    <property type="entry name" value="Amidase"/>
    <property type="match status" value="1"/>
</dbReference>